<comment type="caution">
    <text evidence="1">The sequence shown here is derived from an EMBL/GenBank/DDBJ whole genome shotgun (WGS) entry which is preliminary data.</text>
</comment>
<keyword evidence="2" id="KW-1185">Reference proteome</keyword>
<dbReference type="Proteomes" id="UP000624404">
    <property type="component" value="Unassembled WGS sequence"/>
</dbReference>
<dbReference type="EMBL" id="CAJHIA010000009">
    <property type="protein sequence ID" value="CAD6442891.1"/>
    <property type="molecule type" value="Genomic_DNA"/>
</dbReference>
<dbReference type="InterPro" id="IPR051678">
    <property type="entry name" value="AGP_Transferase"/>
</dbReference>
<dbReference type="PANTHER" id="PTHR21310">
    <property type="entry name" value="AMINOGLYCOSIDE PHOSPHOTRANSFERASE-RELATED-RELATED"/>
    <property type="match status" value="1"/>
</dbReference>
<name>A0A8H2ZM26_9HELO</name>
<organism evidence="1 2">
    <name type="scientific">Sclerotinia trifoliorum</name>
    <dbReference type="NCBI Taxonomy" id="28548"/>
    <lineage>
        <taxon>Eukaryota</taxon>
        <taxon>Fungi</taxon>
        <taxon>Dikarya</taxon>
        <taxon>Ascomycota</taxon>
        <taxon>Pezizomycotina</taxon>
        <taxon>Leotiomycetes</taxon>
        <taxon>Helotiales</taxon>
        <taxon>Sclerotiniaceae</taxon>
        <taxon>Sclerotinia</taxon>
    </lineage>
</organism>
<proteinExistence type="predicted"/>
<dbReference type="PANTHER" id="PTHR21310:SF58">
    <property type="entry name" value="AMINOGLYCOSIDE PHOSPHOTRANSFERASE DOMAIN-CONTAINING PROTEIN"/>
    <property type="match status" value="1"/>
</dbReference>
<dbReference type="OrthoDB" id="5404599at2759"/>
<evidence type="ECO:0000313" key="1">
    <source>
        <dbReference type="EMBL" id="CAD6442891.1"/>
    </source>
</evidence>
<evidence type="ECO:0000313" key="2">
    <source>
        <dbReference type="Proteomes" id="UP000624404"/>
    </source>
</evidence>
<dbReference type="AlphaFoldDB" id="A0A8H2ZM26"/>
<protein>
    <submittedName>
        <fullName evidence="1">8bd8f11c-fd8e-4a5a-8728-bc3d94b85baa</fullName>
    </submittedName>
</protein>
<gene>
    <name evidence="1" type="ORF">SCLTRI_LOCUS2683</name>
</gene>
<accession>A0A8H2ZM26</accession>
<sequence>MAQEEGPWSESQWFPANENIRRDWNQPNDFYSEEENDRRWRMQNGTWPLNESIKEIDGECDAWLICNLILRRTEGRSPSADWYDEKDNSSYHITDAPFPPPKATYQERSTNYFRGTEQPLVELLDVRTWMLDNTTWSIGYGAVLKMDFIFSLQDYTPQHVTLNAIKSKLDSRRFKVPNVIRHEVQMKRKITFETQIFGLNLGQAWLFLSSENKERYIAAVADFCFELSKFKGDKIGSVEGKAIQDLAIPADGFEPPNYQKSYSPEIIHKGWATKGLESALSEFCFSHNHCTPDNIILVDGLPVDGIPAGGDSLPAIGIVDWSAAGFVPKAWARTRFAVDMDCDLPIYHRLRKGKPSGIPVTDAHSFRWGVWKLLGNDPYNMPEVNDLWWKAHPEFAALVGPEFIQGRMSAPLSMDCNPDDFDTL</sequence>
<reference evidence="1" key="1">
    <citation type="submission" date="2020-10" db="EMBL/GenBank/DDBJ databases">
        <authorList>
            <person name="Kusch S."/>
        </authorList>
    </citation>
    <scope>NUCLEOTIDE SEQUENCE</scope>
    <source>
        <strain evidence="1">SwB9</strain>
    </source>
</reference>